<dbReference type="AlphaFoldDB" id="A0A9P3UY52"/>
<sequence>MRWSRWLATAAAYLAIVAIVGLSAVGGWYYWDRVQARGAQAARDALPTLVAKEMPQVLGYDFQTVERSLGDTYPMMTPDYRQEFKKRANEQIIPEAKKREVVIQANVVGVGVMEANRNSAAVMVFMNRTVTDKARQPIYEGIRVRVEFQRIGGKWLIAFIKPI</sequence>
<comment type="subcellular location">
    <subcellularLocation>
        <location evidence="1">Membrane</location>
    </subcellularLocation>
</comment>
<evidence type="ECO:0000256" key="1">
    <source>
        <dbReference type="ARBA" id="ARBA00004370"/>
    </source>
</evidence>
<reference evidence="5" key="1">
    <citation type="submission" date="2022-08" db="EMBL/GenBank/DDBJ databases">
        <title>Mycobacterium kiyosense sp. nov., scotochromogenic slow-glowing species isolated from respiratory specimens.</title>
        <authorList>
            <person name="Fukano H."/>
            <person name="Kazumi Y."/>
            <person name="Sakagami N."/>
            <person name="Ato M."/>
            <person name="Mitarai S."/>
            <person name="Hoshino Y."/>
        </authorList>
    </citation>
    <scope>NUCLEOTIDE SEQUENCE</scope>
    <source>
        <strain evidence="5">1413</strain>
        <strain evidence="4">SRL2020-028</strain>
    </source>
</reference>
<dbReference type="EMBL" id="BRZI01000020">
    <property type="protein sequence ID" value="GLD31006.1"/>
    <property type="molecule type" value="Genomic_DNA"/>
</dbReference>
<keyword evidence="2 3" id="KW-0472">Membrane</keyword>
<evidence type="ECO:0000256" key="2">
    <source>
        <dbReference type="ARBA" id="ARBA00023136"/>
    </source>
</evidence>
<dbReference type="RefSeq" id="WP_236978320.1">
    <property type="nucleotide sequence ID" value="NZ_BRXE01000062.1"/>
</dbReference>
<proteinExistence type="predicted"/>
<accession>A0A9P3UY52</accession>
<keyword evidence="6" id="KW-1185">Reference proteome</keyword>
<organism evidence="5 6">
    <name type="scientific">Mycobacterium kiyosense</name>
    <dbReference type="NCBI Taxonomy" id="2871094"/>
    <lineage>
        <taxon>Bacteria</taxon>
        <taxon>Bacillati</taxon>
        <taxon>Actinomycetota</taxon>
        <taxon>Actinomycetes</taxon>
        <taxon>Mycobacteriales</taxon>
        <taxon>Mycobacteriaceae</taxon>
        <taxon>Mycobacterium</taxon>
    </lineage>
</organism>
<protein>
    <submittedName>
        <fullName evidence="5">Mce associated protein</fullName>
    </submittedName>
</protein>
<comment type="caution">
    <text evidence="5">The sequence shown here is derived from an EMBL/GenBank/DDBJ whole genome shotgun (WGS) entry which is preliminary data.</text>
</comment>
<dbReference type="EMBL" id="BRXE01000062">
    <property type="protein sequence ID" value="GLB84824.1"/>
    <property type="molecule type" value="Genomic_DNA"/>
</dbReference>
<dbReference type="Proteomes" id="UP001165663">
    <property type="component" value="Unassembled WGS sequence"/>
</dbReference>
<evidence type="ECO:0000313" key="6">
    <source>
        <dbReference type="Proteomes" id="UP001064782"/>
    </source>
</evidence>
<keyword evidence="3" id="KW-1133">Transmembrane helix</keyword>
<name>A0A9P3UY52_9MYCO</name>
<evidence type="ECO:0000313" key="5">
    <source>
        <dbReference type="EMBL" id="GLD31006.1"/>
    </source>
</evidence>
<keyword evidence="3" id="KW-0812">Transmembrane</keyword>
<dbReference type="Proteomes" id="UP001064782">
    <property type="component" value="Unassembled WGS sequence"/>
</dbReference>
<dbReference type="GO" id="GO:0016020">
    <property type="term" value="C:membrane"/>
    <property type="evidence" value="ECO:0007669"/>
    <property type="project" value="UniProtKB-SubCell"/>
</dbReference>
<dbReference type="PANTHER" id="PTHR37042:SF4">
    <property type="entry name" value="OUTER MEMBRANE PROTEIN RV1973"/>
    <property type="match status" value="1"/>
</dbReference>
<evidence type="ECO:0000313" key="4">
    <source>
        <dbReference type="EMBL" id="GLB84824.1"/>
    </source>
</evidence>
<evidence type="ECO:0000256" key="3">
    <source>
        <dbReference type="SAM" id="Phobius"/>
    </source>
</evidence>
<feature type="transmembrane region" description="Helical" evidence="3">
    <location>
        <begin position="6"/>
        <end position="31"/>
    </location>
</feature>
<dbReference type="PANTHER" id="PTHR37042">
    <property type="entry name" value="OUTER MEMBRANE PROTEIN RV1973"/>
    <property type="match status" value="1"/>
</dbReference>
<gene>
    <name evidence="5" type="ORF">Mkiyose1413_28890</name>
    <name evidence="4" type="ORF">SRL2020028_40800</name>
</gene>
<dbReference type="GeneID" id="83630375"/>